<dbReference type="EMBL" id="QTSX02005840">
    <property type="protein sequence ID" value="KAJ9056963.1"/>
    <property type="molecule type" value="Genomic_DNA"/>
</dbReference>
<proteinExistence type="predicted"/>
<name>A0ACC2S3W1_9FUNG</name>
<protein>
    <submittedName>
        <fullName evidence="1">Uncharacterized protein</fullName>
    </submittedName>
</protein>
<organism evidence="1 2">
    <name type="scientific">Entomophthora muscae</name>
    <dbReference type="NCBI Taxonomy" id="34485"/>
    <lineage>
        <taxon>Eukaryota</taxon>
        <taxon>Fungi</taxon>
        <taxon>Fungi incertae sedis</taxon>
        <taxon>Zoopagomycota</taxon>
        <taxon>Entomophthoromycotina</taxon>
        <taxon>Entomophthoromycetes</taxon>
        <taxon>Entomophthorales</taxon>
        <taxon>Entomophthoraceae</taxon>
        <taxon>Entomophthora</taxon>
    </lineage>
</organism>
<gene>
    <name evidence="1" type="ORF">DSO57_1026912</name>
</gene>
<accession>A0ACC2S3W1</accession>
<evidence type="ECO:0000313" key="1">
    <source>
        <dbReference type="EMBL" id="KAJ9056963.1"/>
    </source>
</evidence>
<comment type="caution">
    <text evidence="1">The sequence shown here is derived from an EMBL/GenBank/DDBJ whole genome shotgun (WGS) entry which is preliminary data.</text>
</comment>
<dbReference type="Proteomes" id="UP001165960">
    <property type="component" value="Unassembled WGS sequence"/>
</dbReference>
<keyword evidence="2" id="KW-1185">Reference proteome</keyword>
<sequence>MKRDTLARLIYAKGASEWAVTAYKDAQLVRLDLVFLNEVYCVNSIELVWDVLETLPFKNVPEMDQAHAAARFCFPVTSDKLILTMLTGKPQLQD</sequence>
<evidence type="ECO:0000313" key="2">
    <source>
        <dbReference type="Proteomes" id="UP001165960"/>
    </source>
</evidence>
<reference evidence="1" key="1">
    <citation type="submission" date="2022-04" db="EMBL/GenBank/DDBJ databases">
        <title>Genome of the entomopathogenic fungus Entomophthora muscae.</title>
        <authorList>
            <person name="Elya C."/>
            <person name="Lovett B.R."/>
            <person name="Lee E."/>
            <person name="Macias A.M."/>
            <person name="Hajek A.E."/>
            <person name="De Bivort B.L."/>
            <person name="Kasson M.T."/>
            <person name="De Fine Licht H.H."/>
            <person name="Stajich J.E."/>
        </authorList>
    </citation>
    <scope>NUCLEOTIDE SEQUENCE</scope>
    <source>
        <strain evidence="1">Berkeley</strain>
    </source>
</reference>